<dbReference type="RefSeq" id="WP_044434705.1">
    <property type="nucleotide sequence ID" value="NZ_BJYZ01000034.1"/>
</dbReference>
<name>A0A512DZW6_9PROT</name>
<organism evidence="2 3">
    <name type="scientific">Skermanella aerolata</name>
    <dbReference type="NCBI Taxonomy" id="393310"/>
    <lineage>
        <taxon>Bacteria</taxon>
        <taxon>Pseudomonadati</taxon>
        <taxon>Pseudomonadota</taxon>
        <taxon>Alphaproteobacteria</taxon>
        <taxon>Rhodospirillales</taxon>
        <taxon>Azospirillaceae</taxon>
        <taxon>Skermanella</taxon>
    </lineage>
</organism>
<dbReference type="Proteomes" id="UP000321523">
    <property type="component" value="Unassembled WGS sequence"/>
</dbReference>
<sequence length="288" mass="33351">MSDLAWKPKEREQVRWAARRDDGSYPRDIELLHRIFVPHDYQYNEKSGDLPDDGSYDLLICRADGHVILTTGISGVQVRATRDWLMTMYSEYVPGVQQAHHRRLRVLSMCISAFRHAEALYERELGLPDRGDGKRSGLGLFDAHDEADMETLTRLINVLPTDLLRNFRRLERDATPEQTEIVMRHVCRVLTVAGMEITRMAIRSRADPDADRMTEEEIAEWSIKAVDEVDRERRERADAVRRLERLAVMRDGLDQLRDELDAADQDRDDERRGDRHGFDQRGPDGDGI</sequence>
<feature type="region of interest" description="Disordered" evidence="1">
    <location>
        <begin position="257"/>
        <end position="288"/>
    </location>
</feature>
<accession>A0A512DZW6</accession>
<keyword evidence="3" id="KW-1185">Reference proteome</keyword>
<dbReference type="EMBL" id="BJYZ01000034">
    <property type="protein sequence ID" value="GEO42024.1"/>
    <property type="molecule type" value="Genomic_DNA"/>
</dbReference>
<dbReference type="AlphaFoldDB" id="A0A512DZW6"/>
<reference evidence="2 3" key="1">
    <citation type="submission" date="2019-07" db="EMBL/GenBank/DDBJ databases">
        <title>Whole genome shotgun sequence of Skermanella aerolata NBRC 106429.</title>
        <authorList>
            <person name="Hosoyama A."/>
            <person name="Uohara A."/>
            <person name="Ohji S."/>
            <person name="Ichikawa N."/>
        </authorList>
    </citation>
    <scope>NUCLEOTIDE SEQUENCE [LARGE SCALE GENOMIC DNA]</scope>
    <source>
        <strain evidence="2 3">NBRC 106429</strain>
    </source>
</reference>
<evidence type="ECO:0000256" key="1">
    <source>
        <dbReference type="SAM" id="MobiDB-lite"/>
    </source>
</evidence>
<gene>
    <name evidence="2" type="ORF">SAE02_61720</name>
</gene>
<evidence type="ECO:0000313" key="3">
    <source>
        <dbReference type="Proteomes" id="UP000321523"/>
    </source>
</evidence>
<proteinExistence type="predicted"/>
<evidence type="ECO:0000313" key="2">
    <source>
        <dbReference type="EMBL" id="GEO42024.1"/>
    </source>
</evidence>
<comment type="caution">
    <text evidence="2">The sequence shown here is derived from an EMBL/GenBank/DDBJ whole genome shotgun (WGS) entry which is preliminary data.</text>
</comment>
<protein>
    <submittedName>
        <fullName evidence="2">Uncharacterized protein</fullName>
    </submittedName>
</protein>